<feature type="transmembrane region" description="Helical" evidence="1">
    <location>
        <begin position="91"/>
        <end position="116"/>
    </location>
</feature>
<keyword evidence="1" id="KW-0812">Transmembrane</keyword>
<keyword evidence="1" id="KW-0472">Membrane</keyword>
<dbReference type="RefSeq" id="WP_072986224.1">
    <property type="nucleotide sequence ID" value="NZ_FQZB01000007.1"/>
</dbReference>
<evidence type="ECO:0000313" key="2">
    <source>
        <dbReference type="EMBL" id="SHJ28968.1"/>
    </source>
</evidence>
<dbReference type="EMBL" id="FQZB01000007">
    <property type="protein sequence ID" value="SHJ28968.1"/>
    <property type="molecule type" value="Genomic_DNA"/>
</dbReference>
<keyword evidence="3" id="KW-1185">Reference proteome</keyword>
<dbReference type="AlphaFoldDB" id="A0A1M6I3H1"/>
<feature type="transmembrane region" description="Helical" evidence="1">
    <location>
        <begin position="20"/>
        <end position="41"/>
    </location>
</feature>
<feature type="transmembrane region" description="Helical" evidence="1">
    <location>
        <begin position="53"/>
        <end position="71"/>
    </location>
</feature>
<name>A0A1M6I3H1_9CLOT</name>
<gene>
    <name evidence="2" type="ORF">SAMN02745163_01680</name>
</gene>
<proteinExistence type="predicted"/>
<evidence type="ECO:0000256" key="1">
    <source>
        <dbReference type="SAM" id="Phobius"/>
    </source>
</evidence>
<sequence length="118" mass="13626">MQEKVLRIVNHIMKNKKDLIIYLVILIVLAIINSYCQYKIIESFGFGVGKYGTLSFIVGVGQLINMGYYIYKVARQVSNMEDKREYGINMVIMAILLIVFNFIVIKLMNLILIPVFNL</sequence>
<organism evidence="2 3">
    <name type="scientific">Clostridium cavendishii DSM 21758</name>
    <dbReference type="NCBI Taxonomy" id="1121302"/>
    <lineage>
        <taxon>Bacteria</taxon>
        <taxon>Bacillati</taxon>
        <taxon>Bacillota</taxon>
        <taxon>Clostridia</taxon>
        <taxon>Eubacteriales</taxon>
        <taxon>Clostridiaceae</taxon>
        <taxon>Clostridium</taxon>
    </lineage>
</organism>
<evidence type="ECO:0000313" key="3">
    <source>
        <dbReference type="Proteomes" id="UP000184310"/>
    </source>
</evidence>
<protein>
    <submittedName>
        <fullName evidence="2">Uncharacterized protein</fullName>
    </submittedName>
</protein>
<accession>A0A1M6I3H1</accession>
<reference evidence="2 3" key="1">
    <citation type="submission" date="2016-11" db="EMBL/GenBank/DDBJ databases">
        <authorList>
            <person name="Jaros S."/>
            <person name="Januszkiewicz K."/>
            <person name="Wedrychowicz H."/>
        </authorList>
    </citation>
    <scope>NUCLEOTIDE SEQUENCE [LARGE SCALE GENOMIC DNA]</scope>
    <source>
        <strain evidence="2 3">DSM 21758</strain>
    </source>
</reference>
<keyword evidence="1" id="KW-1133">Transmembrane helix</keyword>
<dbReference type="Proteomes" id="UP000184310">
    <property type="component" value="Unassembled WGS sequence"/>
</dbReference>